<dbReference type="Proteomes" id="UP000762676">
    <property type="component" value="Unassembled WGS sequence"/>
</dbReference>
<evidence type="ECO:0000313" key="2">
    <source>
        <dbReference type="EMBL" id="GFS15225.1"/>
    </source>
</evidence>
<accession>A0AAV4IYJ6</accession>
<comment type="caution">
    <text evidence="2">The sequence shown here is derived from an EMBL/GenBank/DDBJ whole genome shotgun (WGS) entry which is preliminary data.</text>
</comment>
<protein>
    <recommendedName>
        <fullName evidence="1">IgGFc-binding protein N-terminal domain-containing protein</fullName>
    </recommendedName>
</protein>
<feature type="non-terminal residue" evidence="2">
    <location>
        <position position="1"/>
    </location>
</feature>
<dbReference type="AlphaFoldDB" id="A0AAV4IYJ6"/>
<proteinExistence type="predicted"/>
<evidence type="ECO:0000259" key="1">
    <source>
        <dbReference type="Pfam" id="PF17517"/>
    </source>
</evidence>
<reference evidence="2 3" key="1">
    <citation type="journal article" date="2021" name="Elife">
        <title>Chloroplast acquisition without the gene transfer in kleptoplastic sea slugs, Plakobranchus ocellatus.</title>
        <authorList>
            <person name="Maeda T."/>
            <person name="Takahashi S."/>
            <person name="Yoshida T."/>
            <person name="Shimamura S."/>
            <person name="Takaki Y."/>
            <person name="Nagai Y."/>
            <person name="Toyoda A."/>
            <person name="Suzuki Y."/>
            <person name="Arimoto A."/>
            <person name="Ishii H."/>
            <person name="Satoh N."/>
            <person name="Nishiyama T."/>
            <person name="Hasebe M."/>
            <person name="Maruyama T."/>
            <person name="Minagawa J."/>
            <person name="Obokata J."/>
            <person name="Shigenobu S."/>
        </authorList>
    </citation>
    <scope>NUCLEOTIDE SEQUENCE [LARGE SCALE GENOMIC DNA]</scope>
</reference>
<sequence>PQSWMTFITSLNESEILSINKVLNIERTSFLYATQPMTVFSTQTPASRVQTGSTYDVTFENILTTSQLGTDYVTFPLMFFGSGVKDTFTIVAVYEATSVEVPQTDGSTDTYDVILNRPGDAHDLELHPTAFHHVTGSKPFYLYARLGGTGKCTTVRQVV</sequence>
<organism evidence="2 3">
    <name type="scientific">Elysia marginata</name>
    <dbReference type="NCBI Taxonomy" id="1093978"/>
    <lineage>
        <taxon>Eukaryota</taxon>
        <taxon>Metazoa</taxon>
        <taxon>Spiralia</taxon>
        <taxon>Lophotrochozoa</taxon>
        <taxon>Mollusca</taxon>
        <taxon>Gastropoda</taxon>
        <taxon>Heterobranchia</taxon>
        <taxon>Euthyneura</taxon>
        <taxon>Panpulmonata</taxon>
        <taxon>Sacoglossa</taxon>
        <taxon>Placobranchoidea</taxon>
        <taxon>Plakobranchidae</taxon>
        <taxon>Elysia</taxon>
    </lineage>
</organism>
<keyword evidence="3" id="KW-1185">Reference proteome</keyword>
<evidence type="ECO:0000313" key="3">
    <source>
        <dbReference type="Proteomes" id="UP000762676"/>
    </source>
</evidence>
<feature type="domain" description="IgGFc-binding protein N-terminal" evidence="1">
    <location>
        <begin position="10"/>
        <end position="150"/>
    </location>
</feature>
<name>A0AAV4IYJ6_9GAST</name>
<gene>
    <name evidence="2" type="ORF">ElyMa_006765700</name>
</gene>
<dbReference type="InterPro" id="IPR035234">
    <property type="entry name" value="IgGFc-bd_N"/>
</dbReference>
<dbReference type="EMBL" id="BMAT01013554">
    <property type="protein sequence ID" value="GFS15225.1"/>
    <property type="molecule type" value="Genomic_DNA"/>
</dbReference>
<dbReference type="Pfam" id="PF17517">
    <property type="entry name" value="IgGFc_binding"/>
    <property type="match status" value="1"/>
</dbReference>